<proteinExistence type="predicted"/>
<dbReference type="RefSeq" id="WP_308985151.1">
    <property type="nucleotide sequence ID" value="NZ_JARXIC010000013.1"/>
</dbReference>
<dbReference type="InterPro" id="IPR050312">
    <property type="entry name" value="IolE/XylAMocC-like"/>
</dbReference>
<evidence type="ECO:0000259" key="1">
    <source>
        <dbReference type="Pfam" id="PF01261"/>
    </source>
</evidence>
<accession>A0ABU1AIW6</accession>
<gene>
    <name evidence="2" type="ORF">QEH59_09620</name>
</gene>
<dbReference type="PANTHER" id="PTHR12110">
    <property type="entry name" value="HYDROXYPYRUVATE ISOMERASE"/>
    <property type="match status" value="1"/>
</dbReference>
<dbReference type="PANTHER" id="PTHR12110:SF41">
    <property type="entry name" value="INOSOSE DEHYDRATASE"/>
    <property type="match status" value="1"/>
</dbReference>
<dbReference type="SUPFAM" id="SSF51658">
    <property type="entry name" value="Xylose isomerase-like"/>
    <property type="match status" value="1"/>
</dbReference>
<dbReference type="EMBL" id="JARXIC010000013">
    <property type="protein sequence ID" value="MDQ8194684.1"/>
    <property type="molecule type" value="Genomic_DNA"/>
</dbReference>
<evidence type="ECO:0000313" key="3">
    <source>
        <dbReference type="Proteomes" id="UP001243717"/>
    </source>
</evidence>
<name>A0ABU1AIW6_9BACT</name>
<dbReference type="InterPro" id="IPR036237">
    <property type="entry name" value="Xyl_isomerase-like_sf"/>
</dbReference>
<reference evidence="2 3" key="1">
    <citation type="submission" date="2023-04" db="EMBL/GenBank/DDBJ databases">
        <title>A novel bacteria isolated from coastal sediment.</title>
        <authorList>
            <person name="Liu X.-J."/>
            <person name="Du Z.-J."/>
        </authorList>
    </citation>
    <scope>NUCLEOTIDE SEQUENCE [LARGE SCALE GENOMIC DNA]</scope>
    <source>
        <strain evidence="2 3">SDUM461004</strain>
    </source>
</reference>
<sequence>MPLNWCFSTLGCPELDFESAAALAATFGFSSIEVRVLENRLDLPAYLEAKYGSPSQLASIIQNAPVSVSGLNTSLRLTSESDADRDAFMKYAYWASGAGIPTLRVFDGGAECDLVDTETLDQMCQNLDWWERVRTAEGFQSELLVETHWSLWTPESVLKLVEVVPCEIRFIWDVFHTWRHGGRDVLETWELLKPYIAHIHFKDAVLDPTSPKGARHLPLGEGELPLAALFSRLKSDGFSGPVSLEWERYWNPSVAPLDTMLQQGKALRFW</sequence>
<dbReference type="GO" id="GO:0016853">
    <property type="term" value="F:isomerase activity"/>
    <property type="evidence" value="ECO:0007669"/>
    <property type="project" value="UniProtKB-KW"/>
</dbReference>
<feature type="domain" description="Xylose isomerase-like TIM barrel" evidence="1">
    <location>
        <begin position="22"/>
        <end position="252"/>
    </location>
</feature>
<protein>
    <submittedName>
        <fullName evidence="2">Sugar phosphate isomerase/epimerase</fullName>
    </submittedName>
</protein>
<dbReference type="Pfam" id="PF01261">
    <property type="entry name" value="AP_endonuc_2"/>
    <property type="match status" value="1"/>
</dbReference>
<dbReference type="Proteomes" id="UP001243717">
    <property type="component" value="Unassembled WGS sequence"/>
</dbReference>
<organism evidence="2 3">
    <name type="scientific">Thalassobacterium sedimentorum</name>
    <dbReference type="NCBI Taxonomy" id="3041258"/>
    <lineage>
        <taxon>Bacteria</taxon>
        <taxon>Pseudomonadati</taxon>
        <taxon>Verrucomicrobiota</taxon>
        <taxon>Opitutia</taxon>
        <taxon>Puniceicoccales</taxon>
        <taxon>Coraliomargaritaceae</taxon>
        <taxon>Thalassobacterium</taxon>
    </lineage>
</organism>
<evidence type="ECO:0000313" key="2">
    <source>
        <dbReference type="EMBL" id="MDQ8194684.1"/>
    </source>
</evidence>
<keyword evidence="3" id="KW-1185">Reference proteome</keyword>
<comment type="caution">
    <text evidence="2">The sequence shown here is derived from an EMBL/GenBank/DDBJ whole genome shotgun (WGS) entry which is preliminary data.</text>
</comment>
<keyword evidence="2" id="KW-0413">Isomerase</keyword>
<dbReference type="InterPro" id="IPR013022">
    <property type="entry name" value="Xyl_isomerase-like_TIM-brl"/>
</dbReference>
<dbReference type="Gene3D" id="3.20.20.150">
    <property type="entry name" value="Divalent-metal-dependent TIM barrel enzymes"/>
    <property type="match status" value="1"/>
</dbReference>